<evidence type="ECO:0000313" key="12">
    <source>
        <dbReference type="EMBL" id="ERK04709.1"/>
    </source>
</evidence>
<keyword evidence="14" id="KW-1185">Reference proteome</keyword>
<evidence type="ECO:0000256" key="3">
    <source>
        <dbReference type="ARBA" id="ARBA00022449"/>
    </source>
</evidence>
<feature type="transmembrane region" description="Helical" evidence="9">
    <location>
        <begin position="400"/>
        <end position="424"/>
    </location>
</feature>
<feature type="transmembrane region" description="Helical" evidence="9">
    <location>
        <begin position="299"/>
        <end position="327"/>
    </location>
</feature>
<dbReference type="InterPro" id="IPR018461">
    <property type="entry name" value="Na/H_Antiport_NhaC-like_C"/>
</dbReference>
<organism evidence="11 13">
    <name type="scientific">Treponema socranskii subsp. socranskii VPI DR56BR1116 = ATCC 35536</name>
    <dbReference type="NCBI Taxonomy" id="1125725"/>
    <lineage>
        <taxon>Bacteria</taxon>
        <taxon>Pseudomonadati</taxon>
        <taxon>Spirochaetota</taxon>
        <taxon>Spirochaetia</taxon>
        <taxon>Spirochaetales</taxon>
        <taxon>Treponemataceae</taxon>
        <taxon>Treponema</taxon>
    </lineage>
</organism>
<feature type="transmembrane region" description="Helical" evidence="9">
    <location>
        <begin position="157"/>
        <end position="178"/>
    </location>
</feature>
<reference evidence="13 14" key="1">
    <citation type="submission" date="2013-08" db="EMBL/GenBank/DDBJ databases">
        <authorList>
            <person name="Durkin A.S."/>
            <person name="Haft D.R."/>
            <person name="McCorrison J."/>
            <person name="Torralba M."/>
            <person name="Gillis M."/>
            <person name="Haft D.H."/>
            <person name="Methe B."/>
            <person name="Sutton G."/>
            <person name="Nelson K.E."/>
        </authorList>
    </citation>
    <scope>NUCLEOTIDE SEQUENCE [LARGE SCALE GENOMIC DNA]</scope>
    <source>
        <strain evidence="12 14">ATCC 35536</strain>
        <strain evidence="11 13">VPI DR56BR1116</strain>
    </source>
</reference>
<keyword evidence="4" id="KW-1003">Cell membrane</keyword>
<feature type="transmembrane region" description="Helical" evidence="9">
    <location>
        <begin position="436"/>
        <end position="458"/>
    </location>
</feature>
<evidence type="ECO:0000259" key="10">
    <source>
        <dbReference type="Pfam" id="PF03553"/>
    </source>
</evidence>
<evidence type="ECO:0000256" key="2">
    <source>
        <dbReference type="ARBA" id="ARBA00022448"/>
    </source>
</evidence>
<feature type="transmembrane region" description="Helical" evidence="9">
    <location>
        <begin position="242"/>
        <end position="261"/>
    </location>
</feature>
<protein>
    <submittedName>
        <fullName evidence="11">Na+/H+ antiporter family protein</fullName>
    </submittedName>
</protein>
<evidence type="ECO:0000256" key="4">
    <source>
        <dbReference type="ARBA" id="ARBA00022475"/>
    </source>
</evidence>
<dbReference type="PANTHER" id="PTHR33451">
    <property type="entry name" value="MALATE-2H(+)/NA(+)-LACTATE ANTIPORTER"/>
    <property type="match status" value="1"/>
</dbReference>
<dbReference type="PATRIC" id="fig|1125725.3.peg.790"/>
<feature type="transmembrane region" description="Helical" evidence="9">
    <location>
        <begin position="355"/>
        <end position="379"/>
    </location>
</feature>
<feature type="transmembrane region" description="Helical" evidence="9">
    <location>
        <begin position="86"/>
        <end position="103"/>
    </location>
</feature>
<comment type="caution">
    <text evidence="11">The sequence shown here is derived from an EMBL/GenBank/DDBJ whole genome shotgun (WGS) entry which is preliminary data.</text>
</comment>
<dbReference type="Pfam" id="PF03553">
    <property type="entry name" value="Na_H_antiporter"/>
    <property type="match status" value="1"/>
</dbReference>
<dbReference type="eggNOG" id="COG1757">
    <property type="taxonomic scope" value="Bacteria"/>
</dbReference>
<evidence type="ECO:0000256" key="8">
    <source>
        <dbReference type="ARBA" id="ARBA00038435"/>
    </source>
</evidence>
<name>U2MZT3_TRESO</name>
<dbReference type="EMBL" id="AUZJ01000014">
    <property type="protein sequence ID" value="ERF61297.1"/>
    <property type="molecule type" value="Genomic_DNA"/>
</dbReference>
<dbReference type="AlphaFoldDB" id="U2MZT3"/>
<keyword evidence="5 9" id="KW-0812">Transmembrane</keyword>
<keyword evidence="2" id="KW-0813">Transport</keyword>
<evidence type="ECO:0000313" key="11">
    <source>
        <dbReference type="EMBL" id="ERF61297.1"/>
    </source>
</evidence>
<dbReference type="STRING" id="1125725.HMPREF1325_1976"/>
<evidence type="ECO:0000256" key="1">
    <source>
        <dbReference type="ARBA" id="ARBA00004651"/>
    </source>
</evidence>
<dbReference type="InterPro" id="IPR052180">
    <property type="entry name" value="NhaC_Na-H+_Antiporter"/>
</dbReference>
<comment type="similarity">
    <text evidence="8">Belongs to the NhaC Na(+)/H(+) (TC 2.A.35) antiporter family.</text>
</comment>
<evidence type="ECO:0000256" key="9">
    <source>
        <dbReference type="SAM" id="Phobius"/>
    </source>
</evidence>
<feature type="domain" description="Na+/H+ antiporter NhaC-like C-terminal" evidence="10">
    <location>
        <begin position="33"/>
        <end position="225"/>
    </location>
</feature>
<feature type="transmembrane region" description="Helical" evidence="9">
    <location>
        <begin position="210"/>
        <end position="230"/>
    </location>
</feature>
<keyword evidence="3" id="KW-0050">Antiport</keyword>
<evidence type="ECO:0000313" key="13">
    <source>
        <dbReference type="Proteomes" id="UP000016412"/>
    </source>
</evidence>
<comment type="subcellular location">
    <subcellularLocation>
        <location evidence="1">Cell membrane</location>
        <topology evidence="1">Multi-pass membrane protein</topology>
    </subcellularLocation>
</comment>
<keyword evidence="7 9" id="KW-0472">Membrane</keyword>
<accession>U2MZT3</accession>
<dbReference type="GO" id="GO:0005886">
    <property type="term" value="C:plasma membrane"/>
    <property type="evidence" value="ECO:0007669"/>
    <property type="project" value="UniProtKB-SubCell"/>
</dbReference>
<evidence type="ECO:0000256" key="7">
    <source>
        <dbReference type="ARBA" id="ARBA00023136"/>
    </source>
</evidence>
<dbReference type="GO" id="GO:0015297">
    <property type="term" value="F:antiporter activity"/>
    <property type="evidence" value="ECO:0007669"/>
    <property type="project" value="UniProtKB-KW"/>
</dbReference>
<dbReference type="Proteomes" id="UP000016646">
    <property type="component" value="Unassembled WGS sequence"/>
</dbReference>
<proteinExistence type="inferred from homology"/>
<keyword evidence="6 9" id="KW-1133">Transmembrane helix</keyword>
<dbReference type="OrthoDB" id="9790605at2"/>
<dbReference type="EMBL" id="AVQI01000016">
    <property type="protein sequence ID" value="ERK04709.1"/>
    <property type="molecule type" value="Genomic_DNA"/>
</dbReference>
<gene>
    <name evidence="12" type="ORF">HMPREF0860_1354</name>
    <name evidence="11" type="ORF">HMPREF1325_1976</name>
</gene>
<evidence type="ECO:0000313" key="14">
    <source>
        <dbReference type="Proteomes" id="UP000016646"/>
    </source>
</evidence>
<evidence type="ECO:0000256" key="6">
    <source>
        <dbReference type="ARBA" id="ARBA00022989"/>
    </source>
</evidence>
<feature type="transmembrane region" description="Helical" evidence="9">
    <location>
        <begin position="123"/>
        <end position="150"/>
    </location>
</feature>
<feature type="transmembrane region" description="Helical" evidence="9">
    <location>
        <begin position="267"/>
        <end position="287"/>
    </location>
</feature>
<dbReference type="PANTHER" id="PTHR33451:SF5">
    <property type="entry name" value="NA+_H+ ANTIPORTER"/>
    <property type="match status" value="1"/>
</dbReference>
<feature type="transmembrane region" description="Helical" evidence="9">
    <location>
        <begin position="49"/>
        <end position="66"/>
    </location>
</feature>
<dbReference type="Proteomes" id="UP000016412">
    <property type="component" value="Unassembled WGS sequence"/>
</dbReference>
<evidence type="ECO:0000256" key="5">
    <source>
        <dbReference type="ARBA" id="ARBA00022692"/>
    </source>
</evidence>
<sequence>MGDKSVNKTNETKSEVLKFRGGVLGAAIPFLVLFVGIIILALTGKALPMAFWVPTLASILAALIMAKNPEKCAGELVKGMASEMVAIMLMAWFLAGIVAQILKESGLINSLVWLCVRANVSPRLFPVLVFILGCSLSTATGTALGTVIALTPILYPVGAAIGSNGAVLLGAIVSAAYFGDNIAPVSDTTIASAYSQGIEVADVVRSRLKYALVAAAIAAVLFFIFAGSGTRGEFTTASLGELKPNGLIMLLIPAILIFLMYRGSHLIIALMLSCVIALVLSLATGLLDPARILVIDLNNFTVGGVLVEGILGLIDISLFAFMLMGLINLLDKGGFFSYLIDRLSVFTKSPRSSELTILMLDIILNMLTVANTVVIVMLGPVAKKVLVEKHRISRDRSANILDAVSGAAMCLIPYSFAPMLAYMFAAGSGAPVDFTVFHISLFAFHGWTLLAVMVFACISGWGRSFIPKDQYDAEIAKDAAENKSKNIMDV</sequence>
<feature type="transmembrane region" description="Helical" evidence="9">
    <location>
        <begin position="21"/>
        <end position="43"/>
    </location>
</feature>
<dbReference type="RefSeq" id="WP_021329841.1">
    <property type="nucleotide sequence ID" value="NZ_AUZJ01000014.1"/>
</dbReference>